<feature type="domain" description="WGR" evidence="1">
    <location>
        <begin position="1"/>
        <end position="67"/>
    </location>
</feature>
<keyword evidence="3" id="KW-1185">Reference proteome</keyword>
<protein>
    <submittedName>
        <fullName evidence="2">DNA-binding WGR domain protein</fullName>
    </submittedName>
</protein>
<name>A0ABU0BXP8_9HYPH</name>
<dbReference type="Pfam" id="PF05406">
    <property type="entry name" value="WGR"/>
    <property type="match status" value="1"/>
</dbReference>
<keyword evidence="2" id="KW-0238">DNA-binding</keyword>
<accession>A0ABU0BXP8</accession>
<dbReference type="EMBL" id="JAUSVF010000003">
    <property type="protein sequence ID" value="MDQ0323040.1"/>
    <property type="molecule type" value="Genomic_DNA"/>
</dbReference>
<dbReference type="Gene3D" id="2.20.140.10">
    <property type="entry name" value="WGR domain"/>
    <property type="match status" value="1"/>
</dbReference>
<organism evidence="2 3">
    <name type="scientific">Pararhizobium capsulatum DSM 1112</name>
    <dbReference type="NCBI Taxonomy" id="1121113"/>
    <lineage>
        <taxon>Bacteria</taxon>
        <taxon>Pseudomonadati</taxon>
        <taxon>Pseudomonadota</taxon>
        <taxon>Alphaproteobacteria</taxon>
        <taxon>Hyphomicrobiales</taxon>
        <taxon>Rhizobiaceae</taxon>
        <taxon>Rhizobium/Agrobacterium group</taxon>
        <taxon>Pararhizobium</taxon>
    </lineage>
</organism>
<proteinExistence type="predicted"/>
<dbReference type="GO" id="GO:0003677">
    <property type="term" value="F:DNA binding"/>
    <property type="evidence" value="ECO:0007669"/>
    <property type="project" value="UniProtKB-KW"/>
</dbReference>
<dbReference type="CDD" id="cd07996">
    <property type="entry name" value="WGR_MMR_like"/>
    <property type="match status" value="1"/>
</dbReference>
<evidence type="ECO:0000259" key="1">
    <source>
        <dbReference type="PROSITE" id="PS51977"/>
    </source>
</evidence>
<dbReference type="InterPro" id="IPR036930">
    <property type="entry name" value="WGR_dom_sf"/>
</dbReference>
<dbReference type="InterPro" id="IPR008893">
    <property type="entry name" value="WGR_domain"/>
</dbReference>
<dbReference type="SUPFAM" id="SSF142921">
    <property type="entry name" value="WGR domain-like"/>
    <property type="match status" value="1"/>
</dbReference>
<evidence type="ECO:0000313" key="3">
    <source>
        <dbReference type="Proteomes" id="UP001230207"/>
    </source>
</evidence>
<dbReference type="PROSITE" id="PS51977">
    <property type="entry name" value="WGR"/>
    <property type="match status" value="1"/>
</dbReference>
<evidence type="ECO:0000313" key="2">
    <source>
        <dbReference type="EMBL" id="MDQ0323040.1"/>
    </source>
</evidence>
<sequence length="67" mass="7835">MARYYSLAIEQTLFGEAVVVRYWGRIGKRGGEKRDVFRTERDAAVHFLTLARTKRVRGYIPIKYGQI</sequence>
<dbReference type="InterPro" id="IPR049809">
    <property type="entry name" value="YehF/YfeS-like_WGR"/>
</dbReference>
<reference evidence="2 3" key="1">
    <citation type="submission" date="2023-07" db="EMBL/GenBank/DDBJ databases">
        <title>Genomic Encyclopedia of Type Strains, Phase IV (KMG-IV): sequencing the most valuable type-strain genomes for metagenomic binning, comparative biology and taxonomic classification.</title>
        <authorList>
            <person name="Goeker M."/>
        </authorList>
    </citation>
    <scope>NUCLEOTIDE SEQUENCE [LARGE SCALE GENOMIC DNA]</scope>
    <source>
        <strain evidence="2 3">DSM 1112</strain>
    </source>
</reference>
<gene>
    <name evidence="2" type="ORF">QO002_005246</name>
</gene>
<dbReference type="Proteomes" id="UP001230207">
    <property type="component" value="Unassembled WGS sequence"/>
</dbReference>
<dbReference type="SMART" id="SM00773">
    <property type="entry name" value="WGR"/>
    <property type="match status" value="1"/>
</dbReference>
<comment type="caution">
    <text evidence="2">The sequence shown here is derived from an EMBL/GenBank/DDBJ whole genome shotgun (WGS) entry which is preliminary data.</text>
</comment>